<organism evidence="2 3">
    <name type="scientific">Brevundimonas alba</name>
    <dbReference type="NCBI Taxonomy" id="74314"/>
    <lineage>
        <taxon>Bacteria</taxon>
        <taxon>Pseudomonadati</taxon>
        <taxon>Pseudomonadota</taxon>
        <taxon>Alphaproteobacteria</taxon>
        <taxon>Caulobacterales</taxon>
        <taxon>Caulobacteraceae</taxon>
        <taxon>Brevundimonas</taxon>
    </lineage>
</organism>
<evidence type="ECO:0000259" key="1">
    <source>
        <dbReference type="Pfam" id="PF16747"/>
    </source>
</evidence>
<dbReference type="RefSeq" id="WP_168044947.1">
    <property type="nucleotide sequence ID" value="NZ_JAATJM010000001.1"/>
</dbReference>
<comment type="caution">
    <text evidence="2">The sequence shown here is derived from an EMBL/GenBank/DDBJ whole genome shotgun (WGS) entry which is preliminary data.</text>
</comment>
<keyword evidence="3" id="KW-1185">Reference proteome</keyword>
<reference evidence="2 3" key="1">
    <citation type="submission" date="2020-03" db="EMBL/GenBank/DDBJ databases">
        <title>Genomic Encyclopedia of Type Strains, Phase IV (KMG-IV): sequencing the most valuable type-strain genomes for metagenomic binning, comparative biology and taxonomic classification.</title>
        <authorList>
            <person name="Goeker M."/>
        </authorList>
    </citation>
    <scope>NUCLEOTIDE SEQUENCE [LARGE SCALE GENOMIC DNA]</scope>
    <source>
        <strain evidence="2 3">DSM 4736</strain>
    </source>
</reference>
<dbReference type="Proteomes" id="UP000587415">
    <property type="component" value="Unassembled WGS sequence"/>
</dbReference>
<proteinExistence type="predicted"/>
<feature type="domain" description="Surface-adhesin protein E-like" evidence="1">
    <location>
        <begin position="27"/>
        <end position="119"/>
    </location>
</feature>
<accession>A0A7X6BM71</accession>
<gene>
    <name evidence="2" type="ORF">GGQ87_000285</name>
</gene>
<evidence type="ECO:0000313" key="3">
    <source>
        <dbReference type="Proteomes" id="UP000587415"/>
    </source>
</evidence>
<dbReference type="Pfam" id="PF16747">
    <property type="entry name" value="Adhesin_E"/>
    <property type="match status" value="1"/>
</dbReference>
<sequence>MLGAPACAEPVAPTQGPQLVLTGVGRFAVFADVSTIQRDGDRVRMRSLQVTEEDFTAGGQTYWGGWSWWSFDCRARTADRLDFASVREGGAEGPATADTEAAYPAAAGGDAAELLAVACDPASAGEADADSLADAVRVGRGALRLAG</sequence>
<evidence type="ECO:0000313" key="2">
    <source>
        <dbReference type="EMBL" id="NJC40027.1"/>
    </source>
</evidence>
<dbReference type="InterPro" id="IPR031939">
    <property type="entry name" value="Adhesin_E-like"/>
</dbReference>
<name>A0A7X6BM71_9CAUL</name>
<dbReference type="EMBL" id="JAATJM010000001">
    <property type="protein sequence ID" value="NJC40027.1"/>
    <property type="molecule type" value="Genomic_DNA"/>
</dbReference>
<protein>
    <recommendedName>
        <fullName evidence="1">Surface-adhesin protein E-like domain-containing protein</fullName>
    </recommendedName>
</protein>
<dbReference type="AlphaFoldDB" id="A0A7X6BM71"/>